<dbReference type="AlphaFoldDB" id="F7YWT7"/>
<proteinExistence type="predicted"/>
<protein>
    <submittedName>
        <fullName evidence="1">Uncharacterized protein</fullName>
    </submittedName>
</protein>
<organism evidence="1 2">
    <name type="scientific">Pseudothermotoga thermarum DSM 5069</name>
    <dbReference type="NCBI Taxonomy" id="688269"/>
    <lineage>
        <taxon>Bacteria</taxon>
        <taxon>Thermotogati</taxon>
        <taxon>Thermotogota</taxon>
        <taxon>Thermotogae</taxon>
        <taxon>Thermotogales</taxon>
        <taxon>Thermotogaceae</taxon>
        <taxon>Pseudothermotoga</taxon>
    </lineage>
</organism>
<sequence length="61" mass="6526" precursor="true">MKVCVVVGAAVFIVAVAIVVAVSIMEEDIMNDLVVVMKSTMKAVHAKKTWMSNRSESTSIG</sequence>
<evidence type="ECO:0000313" key="2">
    <source>
        <dbReference type="Proteomes" id="UP000006804"/>
    </source>
</evidence>
<dbReference type="HOGENOM" id="CLU_2919347_0_0_0"/>
<keyword evidence="2" id="KW-1185">Reference proteome</keyword>
<evidence type="ECO:0000313" key="1">
    <source>
        <dbReference type="EMBL" id="AEH50331.1"/>
    </source>
</evidence>
<dbReference type="KEGG" id="tta:Theth_0231"/>
<reference evidence="1 2" key="1">
    <citation type="submission" date="2010-11" db="EMBL/GenBank/DDBJ databases">
        <title>The complete genome of Thermotoga thermarum DSM 5069.</title>
        <authorList>
            <consortium name="US DOE Joint Genome Institute (JGI-PGF)"/>
            <person name="Lucas S."/>
            <person name="Copeland A."/>
            <person name="Lapidus A."/>
            <person name="Bruce D."/>
            <person name="Goodwin L."/>
            <person name="Pitluck S."/>
            <person name="Kyrpides N."/>
            <person name="Mavromatis K."/>
            <person name="Ivanova N."/>
            <person name="Zeytun A."/>
            <person name="Brettin T."/>
            <person name="Detter J.C."/>
            <person name="Tapia R."/>
            <person name="Han C."/>
            <person name="Land M."/>
            <person name="Hauser L."/>
            <person name="Markowitz V."/>
            <person name="Cheng J.-F."/>
            <person name="Hugenholtz P."/>
            <person name="Woyke T."/>
            <person name="Wu D."/>
            <person name="Spring S."/>
            <person name="Schroeder M."/>
            <person name="Brambilla E."/>
            <person name="Klenk H.-P."/>
            <person name="Eisen J.A."/>
        </authorList>
    </citation>
    <scope>NUCLEOTIDE SEQUENCE [LARGE SCALE GENOMIC DNA]</scope>
    <source>
        <strain evidence="1 2">DSM 5069</strain>
    </source>
</reference>
<accession>F7YWT7</accession>
<dbReference type="Proteomes" id="UP000006804">
    <property type="component" value="Chromosome"/>
</dbReference>
<gene>
    <name evidence="1" type="ORF">Theth_0231</name>
</gene>
<dbReference type="PATRIC" id="fig|688269.3.peg.238"/>
<name>F7YWT7_9THEM</name>
<dbReference type="RefSeq" id="WP_013931554.1">
    <property type="nucleotide sequence ID" value="NC_015707.1"/>
</dbReference>
<dbReference type="STRING" id="688269.Theth_0231"/>
<dbReference type="EMBL" id="CP002351">
    <property type="protein sequence ID" value="AEH50331.1"/>
    <property type="molecule type" value="Genomic_DNA"/>
</dbReference>